<sequence>MRQPPPPWSRKMSDTGQERFVRAKSLTRRAAGPADDAQRTYDSIVDIAGRPRGRAHV</sequence>
<proteinExistence type="predicted"/>
<dbReference type="RefSeq" id="WP_344476512.1">
    <property type="nucleotide sequence ID" value="NZ_BAAASB010000006.1"/>
</dbReference>
<comment type="caution">
    <text evidence="1">The sequence shown here is derived from an EMBL/GenBank/DDBJ whole genome shotgun (WGS) entry which is preliminary data.</text>
</comment>
<evidence type="ECO:0000313" key="2">
    <source>
        <dbReference type="Proteomes" id="UP001596160"/>
    </source>
</evidence>
<evidence type="ECO:0000313" key="1">
    <source>
        <dbReference type="EMBL" id="MFC5151710.1"/>
    </source>
</evidence>
<dbReference type="EMBL" id="JBHSKP010000004">
    <property type="protein sequence ID" value="MFC5151710.1"/>
    <property type="molecule type" value="Genomic_DNA"/>
</dbReference>
<gene>
    <name evidence="1" type="ORF">ACFPRH_08190</name>
</gene>
<keyword evidence="2" id="KW-1185">Reference proteome</keyword>
<dbReference type="Proteomes" id="UP001596160">
    <property type="component" value="Unassembled WGS sequence"/>
</dbReference>
<organism evidence="1 2">
    <name type="scientific">Streptomyces amakusaensis</name>
    <dbReference type="NCBI Taxonomy" id="67271"/>
    <lineage>
        <taxon>Bacteria</taxon>
        <taxon>Bacillati</taxon>
        <taxon>Actinomycetota</taxon>
        <taxon>Actinomycetes</taxon>
        <taxon>Kitasatosporales</taxon>
        <taxon>Streptomycetaceae</taxon>
        <taxon>Streptomyces</taxon>
    </lineage>
</organism>
<protein>
    <submittedName>
        <fullName evidence="1">Uncharacterized protein</fullName>
    </submittedName>
</protein>
<reference evidence="2" key="1">
    <citation type="journal article" date="2019" name="Int. J. Syst. Evol. Microbiol.">
        <title>The Global Catalogue of Microorganisms (GCM) 10K type strain sequencing project: providing services to taxonomists for standard genome sequencing and annotation.</title>
        <authorList>
            <consortium name="The Broad Institute Genomics Platform"/>
            <consortium name="The Broad Institute Genome Sequencing Center for Infectious Disease"/>
            <person name="Wu L."/>
            <person name="Ma J."/>
        </authorList>
    </citation>
    <scope>NUCLEOTIDE SEQUENCE [LARGE SCALE GENOMIC DNA]</scope>
    <source>
        <strain evidence="2">PCU 266</strain>
    </source>
</reference>
<accession>A0ABW0AGF2</accession>
<name>A0ABW0AGF2_9ACTN</name>